<feature type="compositionally biased region" description="Basic residues" evidence="5">
    <location>
        <begin position="57"/>
        <end position="73"/>
    </location>
</feature>
<evidence type="ECO:0000256" key="4">
    <source>
        <dbReference type="ARBA" id="ARBA00022840"/>
    </source>
</evidence>
<reference evidence="6 7" key="1">
    <citation type="journal article" date="2008" name="Int. J. Syst. Evol. Microbiol.">
        <title>Tessaracoccus flavescens sp. nov., isolated from marine sediment.</title>
        <authorList>
            <person name="Lee D.W."/>
            <person name="Lee S.D."/>
        </authorList>
    </citation>
    <scope>NUCLEOTIDE SEQUENCE [LARGE SCALE GENOMIC DNA]</scope>
    <source>
        <strain evidence="6 7">SST-39T</strain>
    </source>
</reference>
<dbReference type="SUPFAM" id="SSF52540">
    <property type="entry name" value="P-loop containing nucleoside triphosphate hydrolases"/>
    <property type="match status" value="1"/>
</dbReference>
<dbReference type="KEGG" id="tfa:BW733_02800"/>
<feature type="compositionally biased region" description="Basic and acidic residues" evidence="5">
    <location>
        <begin position="74"/>
        <end position="102"/>
    </location>
</feature>
<keyword evidence="2" id="KW-0677">Repeat</keyword>
<evidence type="ECO:0000256" key="2">
    <source>
        <dbReference type="ARBA" id="ARBA00022737"/>
    </source>
</evidence>
<evidence type="ECO:0000256" key="1">
    <source>
        <dbReference type="ARBA" id="ARBA00022448"/>
    </source>
</evidence>
<evidence type="ECO:0008006" key="8">
    <source>
        <dbReference type="Google" id="ProtNLM"/>
    </source>
</evidence>
<proteinExistence type="predicted"/>
<feature type="region of interest" description="Disordered" evidence="5">
    <location>
        <begin position="57"/>
        <end position="120"/>
    </location>
</feature>
<dbReference type="Gene3D" id="3.40.50.300">
    <property type="entry name" value="P-loop containing nucleotide triphosphate hydrolases"/>
    <property type="match status" value="1"/>
</dbReference>
<keyword evidence="7" id="KW-1185">Reference proteome</keyword>
<keyword evidence="4" id="KW-0067">ATP-binding</keyword>
<dbReference type="AlphaFoldDB" id="A0A1Q2CUZ4"/>
<protein>
    <recommendedName>
        <fullName evidence="8">ABC transporter domain-containing protein</fullName>
    </recommendedName>
</protein>
<evidence type="ECO:0000256" key="5">
    <source>
        <dbReference type="SAM" id="MobiDB-lite"/>
    </source>
</evidence>
<name>A0A1Q2CUZ4_9ACTN</name>
<keyword evidence="1" id="KW-0813">Transport</keyword>
<evidence type="ECO:0000313" key="6">
    <source>
        <dbReference type="EMBL" id="AQP49920.1"/>
    </source>
</evidence>
<dbReference type="PANTHER" id="PTHR43790:SF9">
    <property type="entry name" value="GALACTOFURANOSE TRANSPORTER ATP-BINDING PROTEIN YTFR"/>
    <property type="match status" value="1"/>
</dbReference>
<evidence type="ECO:0000256" key="3">
    <source>
        <dbReference type="ARBA" id="ARBA00022741"/>
    </source>
</evidence>
<dbReference type="InterPro" id="IPR027417">
    <property type="entry name" value="P-loop_NTPase"/>
</dbReference>
<dbReference type="EMBL" id="CP019607">
    <property type="protein sequence ID" value="AQP49920.1"/>
    <property type="molecule type" value="Genomic_DNA"/>
</dbReference>
<gene>
    <name evidence="6" type="ORF">BW733_02800</name>
</gene>
<organism evidence="6 7">
    <name type="scientific">Tessaracoccus flavescens</name>
    <dbReference type="NCBI Taxonomy" id="399497"/>
    <lineage>
        <taxon>Bacteria</taxon>
        <taxon>Bacillati</taxon>
        <taxon>Actinomycetota</taxon>
        <taxon>Actinomycetes</taxon>
        <taxon>Propionibacteriales</taxon>
        <taxon>Propionibacteriaceae</taxon>
        <taxon>Tessaracoccus</taxon>
    </lineage>
</organism>
<evidence type="ECO:0000313" key="7">
    <source>
        <dbReference type="Proteomes" id="UP000188235"/>
    </source>
</evidence>
<dbReference type="GO" id="GO:0005524">
    <property type="term" value="F:ATP binding"/>
    <property type="evidence" value="ECO:0007669"/>
    <property type="project" value="UniProtKB-KW"/>
</dbReference>
<accession>A0A1Q2CUZ4</accession>
<keyword evidence="3" id="KW-0547">Nucleotide-binding</keyword>
<dbReference type="PANTHER" id="PTHR43790">
    <property type="entry name" value="CARBOHYDRATE TRANSPORT ATP-BINDING PROTEIN MG119-RELATED"/>
    <property type="match status" value="1"/>
</dbReference>
<dbReference type="Proteomes" id="UP000188235">
    <property type="component" value="Chromosome"/>
</dbReference>
<sequence length="120" mass="13765">MVAISRSMVTNAKVLILDEPTSSLDSAEVEQLFTVMRRLRDEGVAILFAARLRRRPARDRVGRTRGHRRRRQDARRGAEAPHRLLLREQARRGHHPRPERAREHHSRCPGQAWLGAPAAT</sequence>
<dbReference type="InterPro" id="IPR050107">
    <property type="entry name" value="ABC_carbohydrate_import_ATPase"/>
</dbReference>
<dbReference type="STRING" id="399497.BW733_02800"/>